<dbReference type="PRINTS" id="PR00081">
    <property type="entry name" value="GDHRDH"/>
</dbReference>
<organism evidence="5 6">
    <name type="scientific">Flagellimonas oceani</name>
    <dbReference type="NCBI Taxonomy" id="2698672"/>
    <lineage>
        <taxon>Bacteria</taxon>
        <taxon>Pseudomonadati</taxon>
        <taxon>Bacteroidota</taxon>
        <taxon>Flavobacteriia</taxon>
        <taxon>Flavobacteriales</taxon>
        <taxon>Flavobacteriaceae</taxon>
        <taxon>Flagellimonas</taxon>
    </lineage>
</organism>
<evidence type="ECO:0000256" key="2">
    <source>
        <dbReference type="ARBA" id="ARBA00022857"/>
    </source>
</evidence>
<dbReference type="RefSeq" id="WP_166247236.1">
    <property type="nucleotide sequence ID" value="NZ_CP049616.1"/>
</dbReference>
<dbReference type="PRINTS" id="PR00080">
    <property type="entry name" value="SDRFAMILY"/>
</dbReference>
<dbReference type="InterPro" id="IPR002347">
    <property type="entry name" value="SDR_fam"/>
</dbReference>
<evidence type="ECO:0000256" key="3">
    <source>
        <dbReference type="ARBA" id="ARBA00023002"/>
    </source>
</evidence>
<dbReference type="KEGG" id="mut:GVT53_02325"/>
<evidence type="ECO:0000313" key="5">
    <source>
        <dbReference type="EMBL" id="QII43566.1"/>
    </source>
</evidence>
<dbReference type="InterPro" id="IPR036291">
    <property type="entry name" value="NAD(P)-bd_dom_sf"/>
</dbReference>
<dbReference type="Proteomes" id="UP000502928">
    <property type="component" value="Chromosome"/>
</dbReference>
<protein>
    <submittedName>
        <fullName evidence="5">SDR family NAD(P)-dependent oxidoreductase</fullName>
    </submittedName>
</protein>
<dbReference type="InterPro" id="IPR020904">
    <property type="entry name" value="Sc_DH/Rdtase_CS"/>
</dbReference>
<dbReference type="Gene3D" id="3.40.50.720">
    <property type="entry name" value="NAD(P)-binding Rossmann-like Domain"/>
    <property type="match status" value="1"/>
</dbReference>
<keyword evidence="3" id="KW-0560">Oxidoreductase</keyword>
<dbReference type="AlphaFoldDB" id="A0A6G7IYD5"/>
<dbReference type="PANTHER" id="PTHR43490:SF99">
    <property type="entry name" value="SHORT-CHAIN DEHYDROGENASE_REDUCTASE"/>
    <property type="match status" value="1"/>
</dbReference>
<evidence type="ECO:0000256" key="4">
    <source>
        <dbReference type="RuleBase" id="RU000363"/>
    </source>
</evidence>
<gene>
    <name evidence="5" type="ORF">GVT53_02325</name>
</gene>
<accession>A0A6G7IYD5</accession>
<dbReference type="EMBL" id="CP049616">
    <property type="protein sequence ID" value="QII43566.1"/>
    <property type="molecule type" value="Genomic_DNA"/>
</dbReference>
<evidence type="ECO:0000256" key="1">
    <source>
        <dbReference type="ARBA" id="ARBA00006484"/>
    </source>
</evidence>
<dbReference type="PROSITE" id="PS00061">
    <property type="entry name" value="ADH_SHORT"/>
    <property type="match status" value="1"/>
</dbReference>
<evidence type="ECO:0000313" key="6">
    <source>
        <dbReference type="Proteomes" id="UP000502928"/>
    </source>
</evidence>
<dbReference type="SUPFAM" id="SSF51735">
    <property type="entry name" value="NAD(P)-binding Rossmann-fold domains"/>
    <property type="match status" value="1"/>
</dbReference>
<name>A0A6G7IYD5_9FLAO</name>
<keyword evidence="6" id="KW-1185">Reference proteome</keyword>
<dbReference type="Pfam" id="PF00106">
    <property type="entry name" value="adh_short"/>
    <property type="match status" value="1"/>
</dbReference>
<proteinExistence type="inferred from homology"/>
<comment type="similarity">
    <text evidence="1 4">Belongs to the short-chain dehydrogenases/reductases (SDR) family.</text>
</comment>
<reference evidence="5 6" key="1">
    <citation type="submission" date="2020-02" db="EMBL/GenBank/DDBJ databases">
        <title>Complete genome of Muricauda sp. 501str8.</title>
        <authorList>
            <person name="Dong B."/>
            <person name="Zhu S."/>
            <person name="Yang J."/>
            <person name="Chen J."/>
        </authorList>
    </citation>
    <scope>NUCLEOTIDE SEQUENCE [LARGE SCALE GENOMIC DNA]</scope>
    <source>
        <strain evidence="5 6">501str8</strain>
    </source>
</reference>
<keyword evidence="2" id="KW-0521">NADP</keyword>
<dbReference type="PANTHER" id="PTHR43490">
    <property type="entry name" value="(+)-NEOMENTHOL DEHYDROGENASE"/>
    <property type="match status" value="1"/>
</dbReference>
<dbReference type="GO" id="GO:0016491">
    <property type="term" value="F:oxidoreductase activity"/>
    <property type="evidence" value="ECO:0007669"/>
    <property type="project" value="UniProtKB-KW"/>
</dbReference>
<sequence>MESKKTVMITGANQGIGFATAKKLLQLGHYHVYIGSRNQENGENAKKDLEKLGFSDFDIVQIDVTDKNTITSTVEKLEGTITHLDILINNAGISGALRINKSAAEGEPFMEQDITTIPLKEVRKVFDVNFFGAIEVTQSFLPLLQKAPSPKIINISSGLGSLTNHTDPEAPYYEHMKGIKLGAYNTSKTALNAFTVMLAAQLQDTSFQINSVSPGFAATNLNNYSGTQNPSEAVDSIIEFVTMGDKGPTGKFFEKEEIAW</sequence>